<keyword evidence="4" id="KW-1005">Bacterial flagellum biogenesis</keyword>
<sequence>MALQPLDSIATKITTNTSSTLSVRTNAPSDIDKELKKIATPLAKKEGAAEVTISNSALNIKSSENDINIEKVEQIKLAIKNGELTMDASKIADKLIAEISSNF</sequence>
<keyword evidence="10" id="KW-0969">Cilium</keyword>
<keyword evidence="11" id="KW-1185">Reference proteome</keyword>
<comment type="similarity">
    <text evidence="1">Belongs to the FlgM family.</text>
</comment>
<reference evidence="10 11" key="1">
    <citation type="submission" date="2024-09" db="EMBL/GenBank/DDBJ databases">
        <authorList>
            <person name="Sun Q."/>
            <person name="Mori K."/>
        </authorList>
    </citation>
    <scope>NUCLEOTIDE SEQUENCE [LARGE SCALE GENOMIC DNA]</scope>
    <source>
        <strain evidence="10 11">CCM 8545</strain>
    </source>
</reference>
<organism evidence="10 11">
    <name type="scientific">Thorsellia kenyensis</name>
    <dbReference type="NCBI Taxonomy" id="1549888"/>
    <lineage>
        <taxon>Bacteria</taxon>
        <taxon>Pseudomonadati</taxon>
        <taxon>Pseudomonadota</taxon>
        <taxon>Gammaproteobacteria</taxon>
        <taxon>Enterobacterales</taxon>
        <taxon>Thorselliaceae</taxon>
        <taxon>Thorsellia</taxon>
    </lineage>
</organism>
<keyword evidence="6" id="KW-0804">Transcription</keyword>
<evidence type="ECO:0000313" key="11">
    <source>
        <dbReference type="Proteomes" id="UP001589758"/>
    </source>
</evidence>
<dbReference type="InterPro" id="IPR035890">
    <property type="entry name" value="Anti-sigma-28_factor_FlgM_sf"/>
</dbReference>
<gene>
    <name evidence="10" type="primary">flgM</name>
    <name evidence="10" type="ORF">ACFFIT_10165</name>
</gene>
<dbReference type="SUPFAM" id="SSF101498">
    <property type="entry name" value="Anti-sigma factor FlgM"/>
    <property type="match status" value="1"/>
</dbReference>
<protein>
    <recommendedName>
        <fullName evidence="2">Negative regulator of flagellin synthesis</fullName>
    </recommendedName>
    <alternativeName>
        <fullName evidence="8">Anti-sigma-28 factor</fullName>
    </alternativeName>
</protein>
<dbReference type="RefSeq" id="WP_385877550.1">
    <property type="nucleotide sequence ID" value="NZ_JBHLXE010000100.1"/>
</dbReference>
<evidence type="ECO:0000256" key="1">
    <source>
        <dbReference type="ARBA" id="ARBA00005322"/>
    </source>
</evidence>
<keyword evidence="3" id="KW-0678">Repressor</keyword>
<comment type="caution">
    <text evidence="10">The sequence shown here is derived from an EMBL/GenBank/DDBJ whole genome shotgun (WGS) entry which is preliminary data.</text>
</comment>
<dbReference type="InterPro" id="IPR007412">
    <property type="entry name" value="FlgM"/>
</dbReference>
<evidence type="ECO:0000256" key="5">
    <source>
        <dbReference type="ARBA" id="ARBA00023015"/>
    </source>
</evidence>
<proteinExistence type="inferred from homology"/>
<dbReference type="InterPro" id="IPR031316">
    <property type="entry name" value="FlgM_C"/>
</dbReference>
<dbReference type="NCBIfam" id="TIGR03824">
    <property type="entry name" value="FlgM_jcvi"/>
    <property type="match status" value="1"/>
</dbReference>
<comment type="function">
    <text evidence="7">Responsible for the coupling of flagellin expression to flagellar assembly by preventing expression of the flagellin genes when a component of the middle class of proteins is defective. It negatively regulates flagellar genes by inhibiting the activity of FliA by directly binding to FliA.</text>
</comment>
<dbReference type="Pfam" id="PF04316">
    <property type="entry name" value="FlgM"/>
    <property type="match status" value="1"/>
</dbReference>
<keyword evidence="10" id="KW-0966">Cell projection</keyword>
<evidence type="ECO:0000256" key="7">
    <source>
        <dbReference type="ARBA" id="ARBA00024739"/>
    </source>
</evidence>
<name>A0ABV6CBS9_9GAMM</name>
<evidence type="ECO:0000313" key="10">
    <source>
        <dbReference type="EMBL" id="MFC0180440.1"/>
    </source>
</evidence>
<dbReference type="EMBL" id="JBHLXE010000100">
    <property type="protein sequence ID" value="MFC0180440.1"/>
    <property type="molecule type" value="Genomic_DNA"/>
</dbReference>
<accession>A0ABV6CBS9</accession>
<keyword evidence="10" id="KW-0282">Flagellum</keyword>
<dbReference type="Proteomes" id="UP001589758">
    <property type="component" value="Unassembled WGS sequence"/>
</dbReference>
<evidence type="ECO:0000256" key="2">
    <source>
        <dbReference type="ARBA" id="ARBA00017823"/>
    </source>
</evidence>
<evidence type="ECO:0000256" key="8">
    <source>
        <dbReference type="ARBA" id="ARBA00030117"/>
    </source>
</evidence>
<feature type="domain" description="Anti-sigma-28 factor FlgM C-terminal" evidence="9">
    <location>
        <begin position="51"/>
        <end position="96"/>
    </location>
</feature>
<evidence type="ECO:0000256" key="3">
    <source>
        <dbReference type="ARBA" id="ARBA00022491"/>
    </source>
</evidence>
<evidence type="ECO:0000256" key="6">
    <source>
        <dbReference type="ARBA" id="ARBA00023163"/>
    </source>
</evidence>
<evidence type="ECO:0000256" key="4">
    <source>
        <dbReference type="ARBA" id="ARBA00022795"/>
    </source>
</evidence>
<keyword evidence="5" id="KW-0805">Transcription regulation</keyword>
<evidence type="ECO:0000259" key="9">
    <source>
        <dbReference type="Pfam" id="PF04316"/>
    </source>
</evidence>